<dbReference type="Pfam" id="PF00158">
    <property type="entry name" value="Sigma54_activat"/>
    <property type="match status" value="1"/>
</dbReference>
<dbReference type="GO" id="GO:0006355">
    <property type="term" value="P:regulation of DNA-templated transcription"/>
    <property type="evidence" value="ECO:0007669"/>
    <property type="project" value="InterPro"/>
</dbReference>
<dbReference type="PROSITE" id="PS50045">
    <property type="entry name" value="SIGMA54_INTERACT_4"/>
    <property type="match status" value="1"/>
</dbReference>
<keyword evidence="4" id="KW-0238">DNA-binding</keyword>
<keyword evidence="3" id="KW-0805">Transcription regulation</keyword>
<dbReference type="Gene3D" id="1.10.8.60">
    <property type="match status" value="1"/>
</dbReference>
<dbReference type="KEGG" id="ibu:IB211_01132c"/>
<proteinExistence type="predicted"/>
<keyword evidence="2" id="KW-0067">ATP-binding</keyword>
<name>A0A0S2W2F0_9FIRM</name>
<dbReference type="Gene3D" id="3.40.50.300">
    <property type="entry name" value="P-loop containing nucleotide triphosphate hydrolases"/>
    <property type="match status" value="1"/>
</dbReference>
<dbReference type="SUPFAM" id="SSF52540">
    <property type="entry name" value="P-loop containing nucleoside triphosphate hydrolases"/>
    <property type="match status" value="1"/>
</dbReference>
<evidence type="ECO:0000256" key="3">
    <source>
        <dbReference type="ARBA" id="ARBA00023015"/>
    </source>
</evidence>
<evidence type="ECO:0000256" key="5">
    <source>
        <dbReference type="ARBA" id="ARBA00023163"/>
    </source>
</evidence>
<accession>A0A0S2W2F0</accession>
<dbReference type="PANTHER" id="PTHR32071">
    <property type="entry name" value="TRANSCRIPTIONAL REGULATORY PROTEIN"/>
    <property type="match status" value="1"/>
</dbReference>
<organism evidence="7 8">
    <name type="scientific">Intestinimonas butyriciproducens</name>
    <dbReference type="NCBI Taxonomy" id="1297617"/>
    <lineage>
        <taxon>Bacteria</taxon>
        <taxon>Bacillati</taxon>
        <taxon>Bacillota</taxon>
        <taxon>Clostridia</taxon>
        <taxon>Eubacteriales</taxon>
        <taxon>Intestinimonas</taxon>
    </lineage>
</organism>
<evidence type="ECO:0000313" key="7">
    <source>
        <dbReference type="EMBL" id="ALP93525.1"/>
    </source>
</evidence>
<dbReference type="PANTHER" id="PTHR32071:SF57">
    <property type="entry name" value="C4-DICARBOXYLATE TRANSPORT TRANSCRIPTIONAL REGULATORY PROTEIN DCTD"/>
    <property type="match status" value="1"/>
</dbReference>
<dbReference type="PROSITE" id="PS00688">
    <property type="entry name" value="SIGMA54_INTERACT_3"/>
    <property type="match status" value="1"/>
</dbReference>
<dbReference type="AlphaFoldDB" id="A0A0S2W2F0"/>
<reference evidence="7 8" key="1">
    <citation type="journal article" date="2015" name="Nat. Commun.">
        <title>Production of butyrate from lysine and the Amadori product fructoselysine by a human gut commensal.</title>
        <authorList>
            <person name="Bui T.P."/>
            <person name="Ritari J."/>
            <person name="Boeren S."/>
            <person name="de Waard P."/>
            <person name="Plugge C.M."/>
            <person name="de Vos W.M."/>
        </authorList>
    </citation>
    <scope>NUCLEOTIDE SEQUENCE [LARGE SCALE GENOMIC DNA]</scope>
    <source>
        <strain evidence="7 8">AF211</strain>
    </source>
</reference>
<dbReference type="RefSeq" id="WP_058117396.1">
    <property type="nucleotide sequence ID" value="NZ_CP011307.1"/>
</dbReference>
<dbReference type="Pfam" id="PF25601">
    <property type="entry name" value="AAA_lid_14"/>
    <property type="match status" value="1"/>
</dbReference>
<dbReference type="SMART" id="SM00382">
    <property type="entry name" value="AAA"/>
    <property type="match status" value="1"/>
</dbReference>
<evidence type="ECO:0000256" key="2">
    <source>
        <dbReference type="ARBA" id="ARBA00022840"/>
    </source>
</evidence>
<sequence>MKRIAIISNIPITADNHKATLESLFKHVSIKVVTISEWHGGRIEADVALVTALDLVPYAQKYLNPECTIVQSVYTLEKFQLRSIQELERSGPIVVAHESPRAALARYTLLQRLGIPAERMRVWYPGLEERALSGHIVLFGDMNLPHGYTENLRIRGRMLSVTTVFEIALGLGVQDITSTQGFIDYFQQVCTQFRPSINDLSVSEFNAVIGNEPPQRGLLAFTGDLHIFYCDSYVASLIQRSPQSLIGQPLFDAFPFLRSCQIHRGNETQEQLVAYDGKTYAVKLNLVLQTGRETGYLQISDYWAEEQRQGKLRRQVTGSKSTAKYTFQDIVGSSKKLAECKAIAQRMARSNSNVLITGATGVGKELFAQSIHNASARKNQPFIAVNCGALVESLLESELFGYEKGAFTGANKNGKQGLFELAHKGTLFLDEIGEMPLHLQVRLLRVLQEKEVVRVGGDLVIPVDVRVIAATNQDIPQMIRSKEFRSDLFYRLNVLPLYIPPLAERKEDIPLLIASFQQRLKVSFTLSSAARHQILSYSFPGNIRELRNCIEYLSNLGLKEIQVSDLPPYILDNAPQEDHISGAARQDAASVPAEAAERLRIHSVLEAVSIINSTGIGAGRRSIRTYLLNQSQFCSESCIRRTLEYLSCQNFIQMERGRGGVHLTPRGEAFLKQI</sequence>
<dbReference type="GO" id="GO:0005524">
    <property type="term" value="F:ATP binding"/>
    <property type="evidence" value="ECO:0007669"/>
    <property type="project" value="UniProtKB-KW"/>
</dbReference>
<dbReference type="InterPro" id="IPR025944">
    <property type="entry name" value="Sigma_54_int_dom_CS"/>
</dbReference>
<feature type="domain" description="Sigma-54 factor interaction" evidence="6">
    <location>
        <begin position="330"/>
        <end position="555"/>
    </location>
</feature>
<dbReference type="PROSITE" id="PS00676">
    <property type="entry name" value="SIGMA54_INTERACT_2"/>
    <property type="match status" value="1"/>
</dbReference>
<evidence type="ECO:0000256" key="1">
    <source>
        <dbReference type="ARBA" id="ARBA00022741"/>
    </source>
</evidence>
<dbReference type="GO" id="GO:0003677">
    <property type="term" value="F:DNA binding"/>
    <property type="evidence" value="ECO:0007669"/>
    <property type="project" value="UniProtKB-KW"/>
</dbReference>
<evidence type="ECO:0000256" key="4">
    <source>
        <dbReference type="ARBA" id="ARBA00023125"/>
    </source>
</evidence>
<dbReference type="InterPro" id="IPR025943">
    <property type="entry name" value="Sigma_54_int_dom_ATP-bd_2"/>
</dbReference>
<keyword evidence="1" id="KW-0547">Nucleotide-binding</keyword>
<dbReference type="InterPro" id="IPR003593">
    <property type="entry name" value="AAA+_ATPase"/>
</dbReference>
<dbReference type="CDD" id="cd00009">
    <property type="entry name" value="AAA"/>
    <property type="match status" value="1"/>
</dbReference>
<dbReference type="FunFam" id="3.40.50.300:FF:000006">
    <property type="entry name" value="DNA-binding transcriptional regulator NtrC"/>
    <property type="match status" value="1"/>
</dbReference>
<keyword evidence="8" id="KW-1185">Reference proteome</keyword>
<dbReference type="InterPro" id="IPR002078">
    <property type="entry name" value="Sigma_54_int"/>
</dbReference>
<dbReference type="InterPro" id="IPR027417">
    <property type="entry name" value="P-loop_NTPase"/>
</dbReference>
<gene>
    <name evidence="7" type="ORF">IB211_01132c</name>
</gene>
<evidence type="ECO:0000313" key="8">
    <source>
        <dbReference type="Proteomes" id="UP000064844"/>
    </source>
</evidence>
<evidence type="ECO:0000259" key="6">
    <source>
        <dbReference type="PROSITE" id="PS50045"/>
    </source>
</evidence>
<keyword evidence="5" id="KW-0804">Transcription</keyword>
<dbReference type="EMBL" id="CP011307">
    <property type="protein sequence ID" value="ALP93525.1"/>
    <property type="molecule type" value="Genomic_DNA"/>
</dbReference>
<dbReference type="eggNOG" id="COG3829">
    <property type="taxonomic scope" value="Bacteria"/>
</dbReference>
<dbReference type="STRING" id="1297617.IB211_01132c"/>
<reference evidence="8" key="2">
    <citation type="submission" date="2015-04" db="EMBL/GenBank/DDBJ databases">
        <title>A butyrogenic pathway from the amino acid lysine in a human gut commensal.</title>
        <authorList>
            <person name="de Vos W.M."/>
            <person name="Bui N.T.P."/>
            <person name="Plugge C.M."/>
            <person name="Ritari J."/>
        </authorList>
    </citation>
    <scope>NUCLEOTIDE SEQUENCE [LARGE SCALE GENOMIC DNA]</scope>
    <source>
        <strain evidence="8">AF211</strain>
    </source>
</reference>
<dbReference type="Proteomes" id="UP000064844">
    <property type="component" value="Chromosome"/>
</dbReference>
<protein>
    <submittedName>
        <fullName evidence="7">Response regulator</fullName>
    </submittedName>
</protein>
<dbReference type="InterPro" id="IPR058031">
    <property type="entry name" value="AAA_lid_NorR"/>
</dbReference>